<evidence type="ECO:0000259" key="7">
    <source>
        <dbReference type="SMART" id="SM00363"/>
    </source>
</evidence>
<feature type="domain" description="RNA-binding S4" evidence="7">
    <location>
        <begin position="114"/>
        <end position="174"/>
    </location>
</feature>
<dbReference type="Gene3D" id="3.10.290.10">
    <property type="entry name" value="RNA-binding S4 domain"/>
    <property type="match status" value="1"/>
</dbReference>
<evidence type="ECO:0000256" key="3">
    <source>
        <dbReference type="ARBA" id="ARBA00022884"/>
    </source>
</evidence>
<keyword evidence="4" id="KW-0689">Ribosomal protein</keyword>
<dbReference type="InterPro" id="IPR002942">
    <property type="entry name" value="S4_RNA-bd"/>
</dbReference>
<evidence type="ECO:0000313" key="8">
    <source>
        <dbReference type="EMBL" id="EGF99460.1"/>
    </source>
</evidence>
<name>F4S771_MELLP</name>
<dbReference type="PROSITE" id="PS00632">
    <property type="entry name" value="RIBOSOMAL_S4"/>
    <property type="match status" value="1"/>
</dbReference>
<dbReference type="OrthoDB" id="3356781at2759"/>
<evidence type="ECO:0000256" key="1">
    <source>
        <dbReference type="ARBA" id="ARBA00007465"/>
    </source>
</evidence>
<dbReference type="Proteomes" id="UP000001072">
    <property type="component" value="Unassembled WGS sequence"/>
</dbReference>
<evidence type="ECO:0000313" key="9">
    <source>
        <dbReference type="Proteomes" id="UP000001072"/>
    </source>
</evidence>
<dbReference type="GO" id="GO:0019843">
    <property type="term" value="F:rRNA binding"/>
    <property type="evidence" value="ECO:0007669"/>
    <property type="project" value="UniProtKB-KW"/>
</dbReference>
<dbReference type="InterPro" id="IPR018079">
    <property type="entry name" value="Ribosomal_uS4_CS"/>
</dbReference>
<dbReference type="RefSeq" id="XP_007417202.1">
    <property type="nucleotide sequence ID" value="XM_007417140.1"/>
</dbReference>
<proteinExistence type="inferred from homology"/>
<keyword evidence="3 6" id="KW-0694">RNA-binding</keyword>
<evidence type="ECO:0000256" key="4">
    <source>
        <dbReference type="ARBA" id="ARBA00022980"/>
    </source>
</evidence>
<keyword evidence="5" id="KW-0687">Ribonucleoprotein</keyword>
<dbReference type="Pfam" id="PF01479">
    <property type="entry name" value="S4"/>
    <property type="match status" value="1"/>
</dbReference>
<dbReference type="VEuPathDB" id="FungiDB:MELLADRAFT_40240"/>
<dbReference type="EMBL" id="GL883158">
    <property type="protein sequence ID" value="EGF99460.1"/>
    <property type="molecule type" value="Genomic_DNA"/>
</dbReference>
<dbReference type="InParanoid" id="F4S771"/>
<dbReference type="PANTHER" id="PTHR11831:SF4">
    <property type="entry name" value="SMALL RIBOSOMAL SUBUNIT PROTEIN US4M"/>
    <property type="match status" value="1"/>
</dbReference>
<dbReference type="InterPro" id="IPR036986">
    <property type="entry name" value="S4_RNA-bd_sf"/>
</dbReference>
<dbReference type="SUPFAM" id="SSF55174">
    <property type="entry name" value="Alpha-L RNA-binding motif"/>
    <property type="match status" value="1"/>
</dbReference>
<dbReference type="HOGENOM" id="CLU_041823_0_0_1"/>
<dbReference type="STRING" id="747676.F4S771"/>
<dbReference type="SMART" id="SM00363">
    <property type="entry name" value="S4"/>
    <property type="match status" value="1"/>
</dbReference>
<dbReference type="GO" id="GO:0005763">
    <property type="term" value="C:mitochondrial small ribosomal subunit"/>
    <property type="evidence" value="ECO:0007669"/>
    <property type="project" value="TreeGrafter"/>
</dbReference>
<dbReference type="PROSITE" id="PS50889">
    <property type="entry name" value="S4"/>
    <property type="match status" value="1"/>
</dbReference>
<dbReference type="KEGG" id="mlr:MELLADRAFT_40240"/>
<dbReference type="GO" id="GO:0003735">
    <property type="term" value="F:structural constituent of ribosome"/>
    <property type="evidence" value="ECO:0007669"/>
    <property type="project" value="TreeGrafter"/>
</dbReference>
<reference evidence="9" key="1">
    <citation type="journal article" date="2011" name="Proc. Natl. Acad. Sci. U.S.A.">
        <title>Obligate biotrophy features unraveled by the genomic analysis of rust fungi.</title>
        <authorList>
            <person name="Duplessis S."/>
            <person name="Cuomo C.A."/>
            <person name="Lin Y.-C."/>
            <person name="Aerts A."/>
            <person name="Tisserant E."/>
            <person name="Veneault-Fourrey C."/>
            <person name="Joly D.L."/>
            <person name="Hacquard S."/>
            <person name="Amselem J."/>
            <person name="Cantarel B.L."/>
            <person name="Chiu R."/>
            <person name="Coutinho P.M."/>
            <person name="Feau N."/>
            <person name="Field M."/>
            <person name="Frey P."/>
            <person name="Gelhaye E."/>
            <person name="Goldberg J."/>
            <person name="Grabherr M.G."/>
            <person name="Kodira C.D."/>
            <person name="Kohler A."/>
            <person name="Kuees U."/>
            <person name="Lindquist E.A."/>
            <person name="Lucas S.M."/>
            <person name="Mago R."/>
            <person name="Mauceli E."/>
            <person name="Morin E."/>
            <person name="Murat C."/>
            <person name="Pangilinan J.L."/>
            <person name="Park R."/>
            <person name="Pearson M."/>
            <person name="Quesneville H."/>
            <person name="Rouhier N."/>
            <person name="Sakthikumar S."/>
            <person name="Salamov A.A."/>
            <person name="Schmutz J."/>
            <person name="Selles B."/>
            <person name="Shapiro H."/>
            <person name="Tanguay P."/>
            <person name="Tuskan G.A."/>
            <person name="Henrissat B."/>
            <person name="Van de Peer Y."/>
            <person name="Rouze P."/>
            <person name="Ellis J.G."/>
            <person name="Dodds P.N."/>
            <person name="Schein J.E."/>
            <person name="Zhong S."/>
            <person name="Hamelin R.C."/>
            <person name="Grigoriev I.V."/>
            <person name="Szabo L.J."/>
            <person name="Martin F."/>
        </authorList>
    </citation>
    <scope>NUCLEOTIDE SEQUENCE [LARGE SCALE GENOMIC DNA]</scope>
    <source>
        <strain evidence="9">98AG31 / pathotype 3-4-7</strain>
    </source>
</reference>
<evidence type="ECO:0000256" key="5">
    <source>
        <dbReference type="ARBA" id="ARBA00023274"/>
    </source>
</evidence>
<dbReference type="GO" id="GO:0042274">
    <property type="term" value="P:ribosomal small subunit biogenesis"/>
    <property type="evidence" value="ECO:0007669"/>
    <property type="project" value="TreeGrafter"/>
</dbReference>
<protein>
    <recommendedName>
        <fullName evidence="7">RNA-binding S4 domain-containing protein</fullName>
    </recommendedName>
</protein>
<gene>
    <name evidence="8" type="ORF">MELLADRAFT_40240</name>
</gene>
<organism evidence="9">
    <name type="scientific">Melampsora larici-populina (strain 98AG31 / pathotype 3-4-7)</name>
    <name type="common">Poplar leaf rust fungus</name>
    <dbReference type="NCBI Taxonomy" id="747676"/>
    <lineage>
        <taxon>Eukaryota</taxon>
        <taxon>Fungi</taxon>
        <taxon>Dikarya</taxon>
        <taxon>Basidiomycota</taxon>
        <taxon>Pucciniomycotina</taxon>
        <taxon>Pucciniomycetes</taxon>
        <taxon>Pucciniales</taxon>
        <taxon>Melampsoraceae</taxon>
        <taxon>Melampsora</taxon>
    </lineage>
</organism>
<evidence type="ECO:0000256" key="2">
    <source>
        <dbReference type="ARBA" id="ARBA00022730"/>
    </source>
</evidence>
<keyword evidence="2 6" id="KW-0699">rRNA-binding</keyword>
<dbReference type="PANTHER" id="PTHR11831">
    <property type="entry name" value="30S 40S RIBOSOMAL PROTEIN"/>
    <property type="match status" value="1"/>
</dbReference>
<sequence length="335" mass="38738">MRKLKNPYNCKKTLPRMSWHPQNLFNLFQRTYGPESKETNFTRTSKTVYWQRCKSRAVTRAYHGDWIQEKKFKRHYLPASLPKLSIQPYQKINKSNPQESKVPLAAMMYTEVERRLDVVLFRSCFADSVYEARRMVLHNAVKLNGVRCIAPWTRLHPGDMITVHPASIPLLNPGKTWPAGLGEAYVVDIDTPKKPSEPSPITTSLHLPFRLPAYASPFLFIPPYLEVSFRVCSMVYLRHPTCGPGFSEIPTPWNADGEVMRLAWEWYTRQGLGRRVRKERKEWDEIRETKRDPFAEGHLRKNAIGGRVAVHGRYQGGRIGRARMGSGEPRMQSSI</sequence>
<keyword evidence="9" id="KW-1185">Reference proteome</keyword>
<dbReference type="InterPro" id="IPR022801">
    <property type="entry name" value="Ribosomal_uS4"/>
</dbReference>
<dbReference type="AlphaFoldDB" id="F4S771"/>
<accession>F4S771</accession>
<comment type="similarity">
    <text evidence="1">Belongs to the universal ribosomal protein uS4 family.</text>
</comment>
<evidence type="ECO:0000256" key="6">
    <source>
        <dbReference type="PROSITE-ProRule" id="PRU00182"/>
    </source>
</evidence>
<dbReference type="CDD" id="cd00165">
    <property type="entry name" value="S4"/>
    <property type="match status" value="1"/>
</dbReference>
<dbReference type="FunCoup" id="F4S771">
    <property type="interactions" value="34"/>
</dbReference>
<dbReference type="GeneID" id="18927873"/>
<dbReference type="eggNOG" id="ENOG502QTS9">
    <property type="taxonomic scope" value="Eukaryota"/>
</dbReference>